<keyword evidence="4" id="KW-1185">Reference proteome</keyword>
<evidence type="ECO:0000313" key="3">
    <source>
        <dbReference type="EMBL" id="CAH2094299.1"/>
    </source>
</evidence>
<protein>
    <submittedName>
        <fullName evidence="3">Uncharacterized protein</fullName>
    </submittedName>
</protein>
<feature type="compositionally biased region" description="Polar residues" evidence="2">
    <location>
        <begin position="199"/>
        <end position="210"/>
    </location>
</feature>
<evidence type="ECO:0000313" key="4">
    <source>
        <dbReference type="Proteomes" id="UP001153954"/>
    </source>
</evidence>
<organism evidence="3 4">
    <name type="scientific">Euphydryas editha</name>
    <name type="common">Edith's checkerspot</name>
    <dbReference type="NCBI Taxonomy" id="104508"/>
    <lineage>
        <taxon>Eukaryota</taxon>
        <taxon>Metazoa</taxon>
        <taxon>Ecdysozoa</taxon>
        <taxon>Arthropoda</taxon>
        <taxon>Hexapoda</taxon>
        <taxon>Insecta</taxon>
        <taxon>Pterygota</taxon>
        <taxon>Neoptera</taxon>
        <taxon>Endopterygota</taxon>
        <taxon>Lepidoptera</taxon>
        <taxon>Glossata</taxon>
        <taxon>Ditrysia</taxon>
        <taxon>Papilionoidea</taxon>
        <taxon>Nymphalidae</taxon>
        <taxon>Nymphalinae</taxon>
        <taxon>Euphydryas</taxon>
    </lineage>
</organism>
<comment type="caution">
    <text evidence="3">The sequence shown here is derived from an EMBL/GenBank/DDBJ whole genome shotgun (WGS) entry which is preliminary data.</text>
</comment>
<sequence>MSEEFNVKASVSEIFCPLKNNRIHCNSINDNYDTHEVFRNDTTAVEVIVKQVKNKNIQAQNTIGEKNVTRLYQEIEHLRNELNKTNKNLDEAKKGFELVLFEMGRQLQAANQRELKSQTQNLVLQLEKEKLSSILESKTNLVAKLRKELLGMRRIIKLVNKGIRSVPRFNASEETGSEYTAFVNKLKESPKQCEAGDENATNESTISSKI</sequence>
<evidence type="ECO:0000256" key="1">
    <source>
        <dbReference type="SAM" id="Coils"/>
    </source>
</evidence>
<reference evidence="3" key="1">
    <citation type="submission" date="2022-03" db="EMBL/GenBank/DDBJ databases">
        <authorList>
            <person name="Tunstrom K."/>
        </authorList>
    </citation>
    <scope>NUCLEOTIDE SEQUENCE</scope>
</reference>
<feature type="region of interest" description="Disordered" evidence="2">
    <location>
        <begin position="190"/>
        <end position="210"/>
    </location>
</feature>
<feature type="coiled-coil region" evidence="1">
    <location>
        <begin position="68"/>
        <end position="148"/>
    </location>
</feature>
<proteinExistence type="predicted"/>
<keyword evidence="1" id="KW-0175">Coiled coil</keyword>
<accession>A0AAU9U9B4</accession>
<evidence type="ECO:0000256" key="2">
    <source>
        <dbReference type="SAM" id="MobiDB-lite"/>
    </source>
</evidence>
<dbReference type="Proteomes" id="UP001153954">
    <property type="component" value="Unassembled WGS sequence"/>
</dbReference>
<gene>
    <name evidence="3" type="ORF">EEDITHA_LOCUS9876</name>
</gene>
<dbReference type="AlphaFoldDB" id="A0AAU9U9B4"/>
<dbReference type="EMBL" id="CAKOGL010000014">
    <property type="protein sequence ID" value="CAH2094299.1"/>
    <property type="molecule type" value="Genomic_DNA"/>
</dbReference>
<name>A0AAU9U9B4_EUPED</name>